<dbReference type="SUPFAM" id="SSF52540">
    <property type="entry name" value="P-loop containing nucleoside triphosphate hydrolases"/>
    <property type="match status" value="1"/>
</dbReference>
<comment type="caution">
    <text evidence="9">The sequence shown here is derived from an EMBL/GenBank/DDBJ whole genome shotgun (WGS) entry which is preliminary data.</text>
</comment>
<evidence type="ECO:0000259" key="7">
    <source>
        <dbReference type="Pfam" id="PF18741"/>
    </source>
</evidence>
<dbReference type="InterPro" id="IPR047187">
    <property type="entry name" value="SF1_C_Upf1"/>
</dbReference>
<dbReference type="InterPro" id="IPR027417">
    <property type="entry name" value="P-loop_NTPase"/>
</dbReference>
<evidence type="ECO:0000256" key="3">
    <source>
        <dbReference type="ARBA" id="ARBA00022806"/>
    </source>
</evidence>
<dbReference type="PANTHER" id="PTHR43788">
    <property type="entry name" value="DNA2/NAM7 HELICASE FAMILY MEMBER"/>
    <property type="match status" value="1"/>
</dbReference>
<evidence type="ECO:0000259" key="6">
    <source>
        <dbReference type="Pfam" id="PF13087"/>
    </source>
</evidence>
<evidence type="ECO:0000256" key="1">
    <source>
        <dbReference type="ARBA" id="ARBA00022741"/>
    </source>
</evidence>
<keyword evidence="3" id="KW-0347">Helicase</keyword>
<dbReference type="SUPFAM" id="SSF52980">
    <property type="entry name" value="Restriction endonuclease-like"/>
    <property type="match status" value="1"/>
</dbReference>
<evidence type="ECO:0000259" key="8">
    <source>
        <dbReference type="Pfam" id="PF23359"/>
    </source>
</evidence>
<keyword evidence="5" id="KW-0238">DNA-binding</keyword>
<evidence type="ECO:0000256" key="4">
    <source>
        <dbReference type="ARBA" id="ARBA00022840"/>
    </source>
</evidence>
<feature type="domain" description="Restriction endonuclease type II-like" evidence="7">
    <location>
        <begin position="985"/>
        <end position="1077"/>
    </location>
</feature>
<dbReference type="CDD" id="cd18808">
    <property type="entry name" value="SF1_C_Upf1"/>
    <property type="match status" value="1"/>
</dbReference>
<proteinExistence type="predicted"/>
<gene>
    <name evidence="9" type="ORF">AB0I59_40785</name>
</gene>
<evidence type="ECO:0000313" key="10">
    <source>
        <dbReference type="Proteomes" id="UP001551675"/>
    </source>
</evidence>
<accession>A0ABV3GTL7</accession>
<dbReference type="Pfam" id="PF18741">
    <property type="entry name" value="MTES_1575"/>
    <property type="match status" value="1"/>
</dbReference>
<dbReference type="Gene3D" id="3.40.960.10">
    <property type="entry name" value="VSR Endonuclease"/>
    <property type="match status" value="1"/>
</dbReference>
<keyword evidence="2" id="KW-0378">Hydrolase</keyword>
<dbReference type="PANTHER" id="PTHR43788:SF8">
    <property type="entry name" value="DNA-BINDING PROTEIN SMUBP-2"/>
    <property type="match status" value="1"/>
</dbReference>
<evidence type="ECO:0000256" key="2">
    <source>
        <dbReference type="ARBA" id="ARBA00022801"/>
    </source>
</evidence>
<protein>
    <submittedName>
        <fullName evidence="9">Histone-like nucleoid-structuring protein Lsr2</fullName>
    </submittedName>
</protein>
<keyword evidence="1" id="KW-0547">Nucleotide-binding</keyword>
<sequence>MIVPRITPGTGKTHSIANLLSALLAQGQRVLVTSQKAQALRVLRDKLPPEIAGLCVSMTDLGRGGSAELEGGVKALSTRFSSFDPARQTKTIAEKRHQLDAGRRATVELTEKIRALRESETYRHAEIAPGYSGTLADIVRRLGLEEAECSWMPVPLPSGAAPVPPISLGEAAELVTLLAGETPRRKARPAQRIPEVADLPSAERLKGLIATEAAAQDQARQAQTEVSARLEHLEPQVIERLEVIAADAGLKIEQLGLPDNSETWDPADWAVRALADGLVSREMAVWEQLAAHSDRLDAAQDAVRQIGFRKIEHPQLDSPAAAGSYLQSLRALRDYLAGGNQLKRGLFRPAVQKQAEPWLNATVVDGVTPSNAELLSLVIADLEGRAAADELGRGWQLVGVEFPQDQPLQRRVAQLGDAFDRLGRVRQIITAMAETSRTLAATGVHISLRTPREWRSYVTALRAVRLRAEADRATAQLGDLFAALEQEARLGTPAPELLEAAHSVAVRDVITYQVCLTALADAQREQAEQHRCDELTGRVRAAHPALLTLLAEARVWQSHFSTWDRAWAWAKAQTFFMRQRQPGLEQRLESELEAATAREMRLTAELAAEQAWQAALSRMNARQTTALRAYQDHIGKLGKGTGRYAGKYQSLAREAMLHARDAVPAWIMPLQQVLETIPPIRDSFDVVIVDEASQASIEALFLLWLAPRVIVVGDDKQCAPSTVSHGELEPIFAKLSTYLPDLPAYLRDAFTPKSSLFDLLSTRFGSVLRLKEHFRCMPEIIDFSSRQFYADEPLVPLRQFGADRLPPLQVVRVNGAWSEGSATRLRNGVEAEAIVERILDCMEDPSYDEKTFGVVVLQGTGQAQLIHNMLLDRVDPKDWEKRRLRVGTPPDFQGDERDIVFLSMVIAERRSAVTSTEWQRRFNVAASRAKDQMWLFHSVSPDLLSPACLRRSLLAYMTNPPATNLPSSLSDVTADAPHPAFDSLFEQRVFLRIRERGYHVTPQFEVNGRRIDLVVSGAKGRLAVECDGDFWHGTPEQRAADLDRERELKRAGWRFWRIRESEFYFDSDAALEPLWAEFDRRGIRPGEVMPDGEGIPVSTWSAVALSAYDGWDGLEDGDPLEMGEVPIMAMSVAQRGRAAPRSAAMPVPVVSTPGSTSAIRAWARTQGYAVGDRGRLPEEVVDAFLRANETP</sequence>
<dbReference type="EMBL" id="JBFALK010000039">
    <property type="protein sequence ID" value="MEV0974964.1"/>
    <property type="molecule type" value="Genomic_DNA"/>
</dbReference>
<dbReference type="InterPro" id="IPR011335">
    <property type="entry name" value="Restrct_endonuc-II-like"/>
</dbReference>
<dbReference type="RefSeq" id="WP_358142158.1">
    <property type="nucleotide sequence ID" value="NZ_JBFALK010000039.1"/>
</dbReference>
<dbReference type="Pfam" id="PF13087">
    <property type="entry name" value="AAA_12"/>
    <property type="match status" value="1"/>
</dbReference>
<feature type="domain" description="Lsr2 DNA-binding" evidence="8">
    <location>
        <begin position="1155"/>
        <end position="1186"/>
    </location>
</feature>
<reference evidence="9 10" key="1">
    <citation type="submission" date="2024-06" db="EMBL/GenBank/DDBJ databases">
        <title>The Natural Products Discovery Center: Release of the First 8490 Sequenced Strains for Exploring Actinobacteria Biosynthetic Diversity.</title>
        <authorList>
            <person name="Kalkreuter E."/>
            <person name="Kautsar S.A."/>
            <person name="Yang D."/>
            <person name="Bader C.D."/>
            <person name="Teijaro C.N."/>
            <person name="Fluegel L."/>
            <person name="Davis C.M."/>
            <person name="Simpson J.R."/>
            <person name="Lauterbach L."/>
            <person name="Steele A.D."/>
            <person name="Gui C."/>
            <person name="Meng S."/>
            <person name="Li G."/>
            <person name="Viehrig K."/>
            <person name="Ye F."/>
            <person name="Su P."/>
            <person name="Kiefer A.F."/>
            <person name="Nichols A."/>
            <person name="Cepeda A.J."/>
            <person name="Yan W."/>
            <person name="Fan B."/>
            <person name="Jiang Y."/>
            <person name="Adhikari A."/>
            <person name="Zheng C.-J."/>
            <person name="Schuster L."/>
            <person name="Cowan T.M."/>
            <person name="Smanski M.J."/>
            <person name="Chevrette M.G."/>
            <person name="De Carvalho L.P.S."/>
            <person name="Shen B."/>
        </authorList>
    </citation>
    <scope>NUCLEOTIDE SEQUENCE [LARGE SCALE GENOMIC DNA]</scope>
    <source>
        <strain evidence="9 10">NPDC050100</strain>
    </source>
</reference>
<organism evidence="9 10">
    <name type="scientific">Microtetraspora glauca</name>
    <dbReference type="NCBI Taxonomy" id="1996"/>
    <lineage>
        <taxon>Bacteria</taxon>
        <taxon>Bacillati</taxon>
        <taxon>Actinomycetota</taxon>
        <taxon>Actinomycetes</taxon>
        <taxon>Streptosporangiales</taxon>
        <taxon>Streptosporangiaceae</taxon>
        <taxon>Microtetraspora</taxon>
    </lineage>
</organism>
<name>A0ABV3GTL7_MICGL</name>
<keyword evidence="4" id="KW-0067">ATP-binding</keyword>
<feature type="domain" description="DNA2/NAM7 helicase-like C-terminal" evidence="6">
    <location>
        <begin position="754"/>
        <end position="936"/>
    </location>
</feature>
<dbReference type="Pfam" id="PF23359">
    <property type="entry name" value="Lsr2_DNA-bd"/>
    <property type="match status" value="1"/>
</dbReference>
<dbReference type="InterPro" id="IPR036625">
    <property type="entry name" value="E3-bd_dom_sf"/>
</dbReference>
<dbReference type="Proteomes" id="UP001551675">
    <property type="component" value="Unassembled WGS sequence"/>
</dbReference>
<dbReference type="InterPro" id="IPR049468">
    <property type="entry name" value="Restrct_endonuc-II-like_dom"/>
</dbReference>
<dbReference type="InterPro" id="IPR050534">
    <property type="entry name" value="Coronavir_polyprotein_1ab"/>
</dbReference>
<dbReference type="InterPro" id="IPR041679">
    <property type="entry name" value="DNA2/NAM7-like_C"/>
</dbReference>
<dbReference type="Gene3D" id="3.40.50.300">
    <property type="entry name" value="P-loop containing nucleotide triphosphate hydrolases"/>
    <property type="match status" value="3"/>
</dbReference>
<evidence type="ECO:0000313" key="9">
    <source>
        <dbReference type="EMBL" id="MEV0974964.1"/>
    </source>
</evidence>
<keyword evidence="10" id="KW-1185">Reference proteome</keyword>
<dbReference type="InterPro" id="IPR055370">
    <property type="entry name" value="Lsr2_DNA-bd"/>
</dbReference>
<evidence type="ECO:0000256" key="5">
    <source>
        <dbReference type="ARBA" id="ARBA00023125"/>
    </source>
</evidence>
<dbReference type="Gene3D" id="4.10.320.10">
    <property type="entry name" value="E3-binding domain"/>
    <property type="match status" value="1"/>
</dbReference>